<dbReference type="PROSITE" id="PS00519">
    <property type="entry name" value="HTH_ASNC_1"/>
    <property type="match status" value="1"/>
</dbReference>
<evidence type="ECO:0000256" key="2">
    <source>
        <dbReference type="ARBA" id="ARBA00023125"/>
    </source>
</evidence>
<dbReference type="InterPro" id="IPR000485">
    <property type="entry name" value="AsnC-type_HTH_dom"/>
</dbReference>
<dbReference type="InterPro" id="IPR019885">
    <property type="entry name" value="Tscrpt_reg_HTH_AsnC-type_CS"/>
</dbReference>
<dbReference type="GeneID" id="4194232"/>
<dbReference type="CDD" id="cd00090">
    <property type="entry name" value="HTH_ARSR"/>
    <property type="match status" value="1"/>
</dbReference>
<dbReference type="SMART" id="SM00344">
    <property type="entry name" value="HTH_ASNC"/>
    <property type="match status" value="1"/>
</dbReference>
<evidence type="ECO:0000256" key="3">
    <source>
        <dbReference type="ARBA" id="ARBA00023163"/>
    </source>
</evidence>
<dbReference type="PANTHER" id="PTHR43413:SF4">
    <property type="entry name" value="HTH-TYPE TRANSCRIPTIONAL REGULATOR LYSM"/>
    <property type="match status" value="1"/>
</dbReference>
<dbReference type="InterPro" id="IPR036388">
    <property type="entry name" value="WH-like_DNA-bd_sf"/>
</dbReference>
<keyword evidence="1" id="KW-0805">Transcription regulation</keyword>
<dbReference type="PRINTS" id="PR00033">
    <property type="entry name" value="HTHASNC"/>
</dbReference>
<dbReference type="RefSeq" id="WP_011570413.1">
    <property type="nucleotide sequence ID" value="NC_008212.1"/>
</dbReference>
<dbReference type="SUPFAM" id="SSF46785">
    <property type="entry name" value="Winged helix' DNA-binding domain"/>
    <property type="match status" value="1"/>
</dbReference>
<keyword evidence="6" id="KW-1185">Reference proteome</keyword>
<dbReference type="InterPro" id="IPR036390">
    <property type="entry name" value="WH_DNA-bd_sf"/>
</dbReference>
<dbReference type="InterPro" id="IPR019888">
    <property type="entry name" value="Tscrpt_reg_AsnC-like"/>
</dbReference>
<feature type="domain" description="HTH asnC-type" evidence="4">
    <location>
        <begin position="2"/>
        <end position="65"/>
    </location>
</feature>
<protein>
    <submittedName>
        <fullName evidence="5">Lrp/AsnC family transcription regulator</fullName>
    </submittedName>
</protein>
<dbReference type="InterPro" id="IPR050684">
    <property type="entry name" value="HTH-Siroheme_Decarb"/>
</dbReference>
<keyword evidence="2" id="KW-0238">DNA-binding</keyword>
<dbReference type="SMART" id="SM00746">
    <property type="entry name" value="TRASH"/>
    <property type="match status" value="1"/>
</dbReference>
<dbReference type="KEGG" id="hwa:HQ_1118A"/>
<dbReference type="InterPro" id="IPR011991">
    <property type="entry name" value="ArsR-like_HTH"/>
</dbReference>
<evidence type="ECO:0000313" key="5">
    <source>
        <dbReference type="EMBL" id="CAJ51248.1"/>
    </source>
</evidence>
<dbReference type="PANTHER" id="PTHR43413">
    <property type="entry name" value="TRANSCRIPTIONAL REGULATOR, ASNC FAMILY"/>
    <property type="match status" value="1"/>
</dbReference>
<keyword evidence="3" id="KW-0804">Transcription</keyword>
<gene>
    <name evidence="5" type="ordered locus">HQ_1118A</name>
</gene>
<accession>Q18DT5</accession>
<dbReference type="Pfam" id="PF13404">
    <property type="entry name" value="HTH_AsnC-type"/>
    <property type="match status" value="1"/>
</dbReference>
<dbReference type="InterPro" id="IPR011017">
    <property type="entry name" value="TRASH_dom"/>
</dbReference>
<proteinExistence type="predicted"/>
<reference evidence="5 6" key="1">
    <citation type="journal article" date="2006" name="BMC Genomics">
        <title>The genome of the square archaeon Haloquadratum walsbyi: life at the limits of water activity.</title>
        <authorList>
            <person name="Bolhuis H.H."/>
            <person name="Palm P.P."/>
            <person name="Wende A.W."/>
            <person name="Falb M.M."/>
            <person name="Rampp M.M."/>
            <person name="Rodriguez-Valera F.F."/>
            <person name="Pfeiffer F.F."/>
            <person name="Oesterhelt D.D."/>
        </authorList>
    </citation>
    <scope>NUCLEOTIDE SEQUENCE [LARGE SCALE GENOMIC DNA]</scope>
    <source>
        <strain evidence="6">DSM 16790 / HBSQ001</strain>
    </source>
</reference>
<dbReference type="Gene3D" id="1.10.10.10">
    <property type="entry name" value="Winged helix-like DNA-binding domain superfamily/Winged helix DNA-binding domain"/>
    <property type="match status" value="1"/>
</dbReference>
<dbReference type="InterPro" id="IPR056526">
    <property type="entry name" value="TRASH_HVO_1752"/>
</dbReference>
<sequence length="208" mass="23058">MLDETDIQILELLIEDARRSYTDIAQVVNLSPPAVSDRIDRLGESGVIRRFTVELDRSQLRAGVPILVTLRPLTSAADSVYSAVRESPKVEHTFMTANNTITFSAHVRGDRVRAAINDIVDPSRIDSYDVSIVDTAEWSPTVGETEFALSCAECGNTVTTEGRSEQIGGTKRQFCCPSCLDRFRKRYNRIEADADTRQKTNAGSDDVQ</sequence>
<dbReference type="STRING" id="362976.HQ_1118A"/>
<evidence type="ECO:0000259" key="4">
    <source>
        <dbReference type="PROSITE" id="PS50956"/>
    </source>
</evidence>
<evidence type="ECO:0000313" key="6">
    <source>
        <dbReference type="Proteomes" id="UP000001975"/>
    </source>
</evidence>
<dbReference type="eggNOG" id="arCOG01585">
    <property type="taxonomic scope" value="Archaea"/>
</dbReference>
<dbReference type="Pfam" id="PF24273">
    <property type="entry name" value="TRASH_HVO_1752_C"/>
    <property type="match status" value="1"/>
</dbReference>
<organism evidence="5 6">
    <name type="scientific">Haloquadratum walsbyi (strain DSM 16790 / HBSQ001)</name>
    <dbReference type="NCBI Taxonomy" id="362976"/>
    <lineage>
        <taxon>Archaea</taxon>
        <taxon>Methanobacteriati</taxon>
        <taxon>Methanobacteriota</taxon>
        <taxon>Stenosarchaea group</taxon>
        <taxon>Halobacteria</taxon>
        <taxon>Halobacteriales</taxon>
        <taxon>Haloferacaceae</taxon>
        <taxon>Haloquadratum</taxon>
    </lineage>
</organism>
<dbReference type="Proteomes" id="UP000001975">
    <property type="component" value="Chromosome"/>
</dbReference>
<dbReference type="AlphaFoldDB" id="Q18DT5"/>
<name>Q18DT5_HALWD</name>
<dbReference type="EMBL" id="AM180088">
    <property type="protein sequence ID" value="CAJ51248.1"/>
    <property type="molecule type" value="Genomic_DNA"/>
</dbReference>
<dbReference type="GO" id="GO:0043565">
    <property type="term" value="F:sequence-specific DNA binding"/>
    <property type="evidence" value="ECO:0007669"/>
    <property type="project" value="InterPro"/>
</dbReference>
<evidence type="ECO:0000256" key="1">
    <source>
        <dbReference type="ARBA" id="ARBA00023015"/>
    </source>
</evidence>
<dbReference type="PROSITE" id="PS50956">
    <property type="entry name" value="HTH_ASNC_2"/>
    <property type="match status" value="1"/>
</dbReference>
<dbReference type="HOGENOM" id="CLU_091233_4_0_2"/>